<feature type="compositionally biased region" description="Acidic residues" evidence="1">
    <location>
        <begin position="441"/>
        <end position="458"/>
    </location>
</feature>
<comment type="caution">
    <text evidence="2">The sequence shown here is derived from an EMBL/GenBank/DDBJ whole genome shotgun (WGS) entry which is preliminary data.</text>
</comment>
<evidence type="ECO:0000256" key="1">
    <source>
        <dbReference type="SAM" id="MobiDB-lite"/>
    </source>
</evidence>
<feature type="compositionally biased region" description="Basic and acidic residues" evidence="1">
    <location>
        <begin position="210"/>
        <end position="226"/>
    </location>
</feature>
<feature type="compositionally biased region" description="Basic and acidic residues" evidence="1">
    <location>
        <begin position="982"/>
        <end position="995"/>
    </location>
</feature>
<feature type="compositionally biased region" description="Acidic residues" evidence="1">
    <location>
        <begin position="403"/>
        <end position="431"/>
    </location>
</feature>
<feature type="compositionally biased region" description="Basic and acidic residues" evidence="1">
    <location>
        <begin position="180"/>
        <end position="193"/>
    </location>
</feature>
<feature type="region of interest" description="Disordered" evidence="1">
    <location>
        <begin position="1020"/>
        <end position="1045"/>
    </location>
</feature>
<organism evidence="2 3">
    <name type="scientific">Exophiala bonariae</name>
    <dbReference type="NCBI Taxonomy" id="1690606"/>
    <lineage>
        <taxon>Eukaryota</taxon>
        <taxon>Fungi</taxon>
        <taxon>Dikarya</taxon>
        <taxon>Ascomycota</taxon>
        <taxon>Pezizomycotina</taxon>
        <taxon>Eurotiomycetes</taxon>
        <taxon>Chaetothyriomycetidae</taxon>
        <taxon>Chaetothyriales</taxon>
        <taxon>Herpotrichiellaceae</taxon>
        <taxon>Exophiala</taxon>
    </lineage>
</organism>
<feature type="compositionally biased region" description="Polar residues" evidence="1">
    <location>
        <begin position="86"/>
        <end position="95"/>
    </location>
</feature>
<evidence type="ECO:0000313" key="2">
    <source>
        <dbReference type="EMBL" id="KAK5049477.1"/>
    </source>
</evidence>
<dbReference type="Proteomes" id="UP001358417">
    <property type="component" value="Unassembled WGS sequence"/>
</dbReference>
<feature type="region of interest" description="Disordered" evidence="1">
    <location>
        <begin position="1"/>
        <end position="260"/>
    </location>
</feature>
<dbReference type="AlphaFoldDB" id="A0AAV9N928"/>
<dbReference type="GeneID" id="89972584"/>
<accession>A0AAV9N928</accession>
<feature type="compositionally biased region" description="Basic and acidic residues" evidence="1">
    <location>
        <begin position="15"/>
        <end position="31"/>
    </location>
</feature>
<protein>
    <submittedName>
        <fullName evidence="2">Uncharacterized protein</fullName>
    </submittedName>
</protein>
<sequence length="1259" mass="142135">MGIPPARRATRRATAKGEADLISRIDEPDVWRKKRGRAAARKARPVTPTTPPPRSSSSRPRTPAAPKKSRSSRKSPVAAIPITLTKAPSTQNTANALGAGRPRPKRPPPEDPNEKHRPPNPFQPRNQKRRHRSLFADQAYRPPHTESEDPPSEPIRRARSPNKDPSYRPSRLSLEEEEFDHLMSTERRPENRRIRTSGRDGNATDATSPPRDDVGHRPGTPARDDAVVDATSPPRHSFDRRPANPARMAPSPMTLNRDNGDVDISSYSWYGSDSDWLSDLDYQEALRRNEMDIERDNESEESFDDDQENRTPHRQDNQGFRPCTHTPSPFKLHISDGSSRAREVSEERHQHNMDINRRGESESQSENDQENRPPSRHTSPKANAQGLPQFLEGGQEFNHAYADDEDDDDLDEDEQDYLDQQEEHGYDEDSENASPTSSIDGQEDQADQEDQDGEEDQDQDGHNSQDDHEDPEDTREQLNQEYQTFLVFREMLRARDGEGHDGQDDNENLEYSEEQLCQEYQEFLAFRAIKAGRADPAGPPAPAPADQATHQGVLRPMFPVYDRQRLQKQAVFRNIKTNNPGHTNHDLRAILKRPPAEGDTPASFTVRTPKRARFAPTTVGGDDQNPTFGGAVAVETSEDILERILIAPERLSLVQMHIAFTGLQKESLQFAKKFFNFELSDEQIDAWPLPMLKYEYFGLKEIAKYLTDAEGSTWRELFTTPESRIALIHGTIGEYLKHHVFKATAFSFTGQLRERFEDLDRKYINHDAFVRNKKRASLLAKITRESNGFWLAHRENMFNASSLLAAELLTLFEPLLPPPMFDPLVSSRILLQDPSKFSFTGSKLSTNDQRDADFLWSAMVHDLRTLVYKAAALHLSIRLSGHNGTNIRFLHHVEKGSPYHGPETMKCVNKRECHAQNPRQQRTDDDEMKIRMTCWSHIEAVVPHGVDFEEYQQMQAEMQEQEGIGSQDTRTFEQMERYFGDRFPHLPPELTRRDSDEEDWPREDGTQIDYEFFRAQLREEQRSREAEGDGEEPEHMPSPPEQQRGSYVTFYRSIVRSHVYCSWGKRGQNPRAAPSLDEAVDEARRAAGGFYTLQDNFVKGRDAAAHLADTSIDVAAQGLDVGLDAMARKGTYSLVLAGTLAYALHGRPQFARTIASAGHAISDASSWTQNTLTSVSESFWSAHAETVARSQAAYAELEARTKLRAGLVNTTTSIVLAPSRLVSQMQEKFLTSLSTSTASSSLPAGSVADELPVASSTVG</sequence>
<feature type="compositionally biased region" description="Basic and acidic residues" evidence="1">
    <location>
        <begin position="107"/>
        <end position="117"/>
    </location>
</feature>
<evidence type="ECO:0000313" key="3">
    <source>
        <dbReference type="Proteomes" id="UP001358417"/>
    </source>
</evidence>
<feature type="compositionally biased region" description="Acidic residues" evidence="1">
    <location>
        <begin position="297"/>
        <end position="307"/>
    </location>
</feature>
<feature type="compositionally biased region" description="Basic residues" evidence="1">
    <location>
        <begin position="32"/>
        <end position="44"/>
    </location>
</feature>
<dbReference type="EMBL" id="JAVRRD010000019">
    <property type="protein sequence ID" value="KAK5049477.1"/>
    <property type="molecule type" value="Genomic_DNA"/>
</dbReference>
<keyword evidence="3" id="KW-1185">Reference proteome</keyword>
<feature type="compositionally biased region" description="Basic and acidic residues" evidence="1">
    <location>
        <begin position="339"/>
        <end position="361"/>
    </location>
</feature>
<feature type="region of interest" description="Disordered" evidence="1">
    <location>
        <begin position="982"/>
        <end position="1006"/>
    </location>
</feature>
<dbReference type="RefSeq" id="XP_064704522.1">
    <property type="nucleotide sequence ID" value="XM_064847983.1"/>
</dbReference>
<feature type="region of interest" description="Disordered" evidence="1">
    <location>
        <begin position="288"/>
        <end position="476"/>
    </location>
</feature>
<reference evidence="2 3" key="1">
    <citation type="submission" date="2023-08" db="EMBL/GenBank/DDBJ databases">
        <title>Black Yeasts Isolated from many extreme environments.</title>
        <authorList>
            <person name="Coleine C."/>
            <person name="Stajich J.E."/>
            <person name="Selbmann L."/>
        </authorList>
    </citation>
    <scope>NUCLEOTIDE SEQUENCE [LARGE SCALE GENOMIC DNA]</scope>
    <source>
        <strain evidence="2 3">CCFEE 5792</strain>
    </source>
</reference>
<gene>
    <name evidence="2" type="ORF">LTR84_004406</name>
</gene>
<name>A0AAV9N928_9EURO</name>
<feature type="compositionally biased region" description="Low complexity" evidence="1">
    <location>
        <begin position="55"/>
        <end position="66"/>
    </location>
</feature>
<proteinExistence type="predicted"/>